<accession>A0ABM6UY76</accession>
<dbReference type="EMBL" id="CP028487">
    <property type="protein sequence ID" value="AVX39898.1"/>
    <property type="molecule type" value="Genomic_DNA"/>
</dbReference>
<protein>
    <submittedName>
        <fullName evidence="2">Uncharacterized protein</fullName>
    </submittedName>
</protein>
<name>A0ABM6UY76_9GAMM</name>
<feature type="region of interest" description="Disordered" evidence="1">
    <location>
        <begin position="1"/>
        <end position="34"/>
    </location>
</feature>
<gene>
    <name evidence="2" type="ORF">DA391_20935</name>
</gene>
<proteinExistence type="predicted"/>
<feature type="compositionally biased region" description="Polar residues" evidence="1">
    <location>
        <begin position="1"/>
        <end position="33"/>
    </location>
</feature>
<organism evidence="2 3">
    <name type="scientific">Yersinia massiliensis</name>
    <dbReference type="NCBI Taxonomy" id="419257"/>
    <lineage>
        <taxon>Bacteria</taxon>
        <taxon>Pseudomonadati</taxon>
        <taxon>Pseudomonadota</taxon>
        <taxon>Gammaproteobacteria</taxon>
        <taxon>Enterobacterales</taxon>
        <taxon>Yersiniaceae</taxon>
        <taxon>Yersinia</taxon>
    </lineage>
</organism>
<evidence type="ECO:0000313" key="2">
    <source>
        <dbReference type="EMBL" id="AVX39898.1"/>
    </source>
</evidence>
<dbReference type="Proteomes" id="UP000240908">
    <property type="component" value="Chromosome"/>
</dbReference>
<dbReference type="RefSeq" id="WP_108088168.1">
    <property type="nucleotide sequence ID" value="NZ_CABHYR010000061.1"/>
</dbReference>
<keyword evidence="3" id="KW-1185">Reference proteome</keyword>
<reference evidence="3" key="1">
    <citation type="journal article" date="2018" name="Genome Announc.">
        <title>First complete genome sequence of Yersinia massiliensis.</title>
        <authorList>
            <person name="Thomas M.C."/>
            <person name="Arling V."/>
            <person name="Goji N."/>
            <person name="Janzen T.W."/>
            <person name="Duceppe M.-O."/>
            <person name="Mathews A."/>
            <person name="Carrillo C."/>
            <person name="Amoako K."/>
        </authorList>
    </citation>
    <scope>NUCLEOTIDE SEQUENCE [LARGE SCALE GENOMIC DNA]</scope>
    <source>
        <strain evidence="3">GTA</strain>
    </source>
</reference>
<sequence>MEINSYRNKNTTSINRVDNASINQKSPENNNKSVGRFIKHVQKVKRVPLSAITAKIARHTLNEQRLEKHPSLLMLPQNVYINPVQQDISGETKIPLASIITHIKPNTISRNTKPLEANADLINELKIKLEARNNTRGVVENKKSSEPNKFQKEIDAAKAKYKSEEPTRIAKEITNDIRIAKAKEAEAKLALAAEQESKMELGQVNTTLKLDAKGIPLPPPMPKEQSVHHQGTANLAGKQMNTKPKHVGLNAKLEVKMNSVIQELTLKLAEKGPAKLLTENKHNDDGNKFRTEIAKEREQYSLDSPKRLEAERIMDAKVAKALSDEKALALEAGNVSKIQEFKASLKLDAKGIPLPPPMPTA</sequence>
<evidence type="ECO:0000313" key="3">
    <source>
        <dbReference type="Proteomes" id="UP000240908"/>
    </source>
</evidence>
<evidence type="ECO:0000256" key="1">
    <source>
        <dbReference type="SAM" id="MobiDB-lite"/>
    </source>
</evidence>